<reference evidence="3 4" key="1">
    <citation type="submission" date="2019-12" db="EMBL/GenBank/DDBJ databases">
        <title>Whole genome shotgun sequence of Streptomyces hygroscopicus subsp. glebosus NBRC 13786.</title>
        <authorList>
            <person name="Ichikawa N."/>
            <person name="Kimura A."/>
            <person name="Kitahashi Y."/>
            <person name="Komaki H."/>
            <person name="Tamura T."/>
        </authorList>
    </citation>
    <scope>NUCLEOTIDE SEQUENCE [LARGE SCALE GENOMIC DNA]</scope>
    <source>
        <strain evidence="3 4">NBRC 13786</strain>
    </source>
</reference>
<dbReference type="GO" id="GO:0003824">
    <property type="term" value="F:catalytic activity"/>
    <property type="evidence" value="ECO:0007669"/>
    <property type="project" value="InterPro"/>
</dbReference>
<dbReference type="PROSITE" id="PS51340">
    <property type="entry name" value="MOSC"/>
    <property type="match status" value="1"/>
</dbReference>
<dbReference type="PANTHER" id="PTHR14237">
    <property type="entry name" value="MOLYBDOPTERIN COFACTOR SULFURASE MOSC"/>
    <property type="match status" value="1"/>
</dbReference>
<dbReference type="PANTHER" id="PTHR14237:SF19">
    <property type="entry name" value="MITOCHONDRIAL AMIDOXIME REDUCING COMPONENT 1"/>
    <property type="match status" value="1"/>
</dbReference>
<comment type="caution">
    <text evidence="3">The sequence shown here is derived from an EMBL/GenBank/DDBJ whole genome shotgun (WGS) entry which is preliminary data.</text>
</comment>
<feature type="domain" description="MOSC" evidence="2">
    <location>
        <begin position="159"/>
        <end position="308"/>
    </location>
</feature>
<dbReference type="InterPro" id="IPR011037">
    <property type="entry name" value="Pyrv_Knase-like_insert_dom_sf"/>
</dbReference>
<dbReference type="GO" id="GO:0030151">
    <property type="term" value="F:molybdenum ion binding"/>
    <property type="evidence" value="ECO:0007669"/>
    <property type="project" value="InterPro"/>
</dbReference>
<gene>
    <name evidence="3" type="ORF">Sgleb_27820</name>
</gene>
<dbReference type="Pfam" id="PF03473">
    <property type="entry name" value="MOSC"/>
    <property type="match status" value="1"/>
</dbReference>
<feature type="region of interest" description="Disordered" evidence="1">
    <location>
        <begin position="1"/>
        <end position="29"/>
    </location>
</feature>
<feature type="compositionally biased region" description="Pro residues" evidence="1">
    <location>
        <begin position="1"/>
        <end position="11"/>
    </location>
</feature>
<dbReference type="Pfam" id="PF03476">
    <property type="entry name" value="MOSC_N"/>
    <property type="match status" value="1"/>
</dbReference>
<sequence>MDLSLPLPPSVRPSEGREAATDGKGGYGQAPGTYAARMATVVELISYPVKGCAGVPATEAELTPAGLAHDRSFLVVGPGGVFRSQRTDPRLAVIRPAVEAGGAHLTLHAPDCDPLHLDVDTGTGSAARSEVEMFGTPYRAVDQGDRVAGWLSEVLGAESRLVRAAPEHDRVTDGLTPGTSGFADSSAVHVLSRATLDDLNRRIAAAGRGPVPMDRFRPNLVVDGWEAPQTEDRARRVTVGGGMLGFTKLAIRCAVTLVNQQTGGKAGPEPLRTLAAYRRVPEGGVAFGSKFAVVGTGKVTVGDAFEVTEWGTD</sequence>
<dbReference type="GO" id="GO:0030170">
    <property type="term" value="F:pyridoxal phosphate binding"/>
    <property type="evidence" value="ECO:0007669"/>
    <property type="project" value="InterPro"/>
</dbReference>
<evidence type="ECO:0000256" key="1">
    <source>
        <dbReference type="SAM" id="MobiDB-lite"/>
    </source>
</evidence>
<protein>
    <submittedName>
        <fullName evidence="3">Molybdenum cofactor sulfurase</fullName>
    </submittedName>
</protein>
<accession>A0A640SZA8</accession>
<evidence type="ECO:0000259" key="2">
    <source>
        <dbReference type="PROSITE" id="PS51340"/>
    </source>
</evidence>
<dbReference type="InterPro" id="IPR005303">
    <property type="entry name" value="MOCOS_middle"/>
</dbReference>
<organism evidence="3 4">
    <name type="scientific">Streptomyces glebosus</name>
    <dbReference type="NCBI Taxonomy" id="249580"/>
    <lineage>
        <taxon>Bacteria</taxon>
        <taxon>Bacillati</taxon>
        <taxon>Actinomycetota</taxon>
        <taxon>Actinomycetes</taxon>
        <taxon>Kitasatosporales</taxon>
        <taxon>Streptomycetaceae</taxon>
        <taxon>Streptomyces</taxon>
    </lineage>
</organism>
<keyword evidence="4" id="KW-1185">Reference proteome</keyword>
<dbReference type="AlphaFoldDB" id="A0A640SZA8"/>
<dbReference type="EMBL" id="BLIO01000001">
    <property type="protein sequence ID" value="GFE14735.1"/>
    <property type="molecule type" value="Genomic_DNA"/>
</dbReference>
<name>A0A640SZA8_9ACTN</name>
<evidence type="ECO:0000313" key="3">
    <source>
        <dbReference type="EMBL" id="GFE14735.1"/>
    </source>
</evidence>
<dbReference type="InterPro" id="IPR005302">
    <property type="entry name" value="MoCF_Sase_C"/>
</dbReference>
<proteinExistence type="predicted"/>
<evidence type="ECO:0000313" key="4">
    <source>
        <dbReference type="Proteomes" id="UP000430079"/>
    </source>
</evidence>
<dbReference type="SUPFAM" id="SSF141673">
    <property type="entry name" value="MOSC N-terminal domain-like"/>
    <property type="match status" value="1"/>
</dbReference>
<dbReference type="SUPFAM" id="SSF50800">
    <property type="entry name" value="PK beta-barrel domain-like"/>
    <property type="match status" value="1"/>
</dbReference>
<dbReference type="Proteomes" id="UP000430079">
    <property type="component" value="Unassembled WGS sequence"/>
</dbReference>